<dbReference type="EMBL" id="CAFZ01000005">
    <property type="protein sequence ID" value="CCA66745.1"/>
    <property type="molecule type" value="Genomic_DNA"/>
</dbReference>
<feature type="transmembrane region" description="Helical" evidence="1">
    <location>
        <begin position="99"/>
        <end position="123"/>
    </location>
</feature>
<protein>
    <submittedName>
        <fullName evidence="2">Uncharacterized protein</fullName>
    </submittedName>
</protein>
<dbReference type="Proteomes" id="UP000007148">
    <property type="component" value="Unassembled WGS sequence"/>
</dbReference>
<keyword evidence="1" id="KW-0472">Membrane</keyword>
<keyword evidence="3" id="KW-1185">Reference proteome</keyword>
<gene>
    <name evidence="2" type="ORF">PIIN_00426</name>
</gene>
<evidence type="ECO:0000313" key="3">
    <source>
        <dbReference type="Proteomes" id="UP000007148"/>
    </source>
</evidence>
<dbReference type="STRING" id="1109443.G4T621"/>
<keyword evidence="1" id="KW-0812">Transmembrane</keyword>
<comment type="caution">
    <text evidence="2">The sequence shown here is derived from an EMBL/GenBank/DDBJ whole genome shotgun (WGS) entry which is preliminary data.</text>
</comment>
<dbReference type="eggNOG" id="ENOG502S387">
    <property type="taxonomic scope" value="Eukaryota"/>
</dbReference>
<dbReference type="HOGENOM" id="CLU_098363_0_0_1"/>
<accession>G4T621</accession>
<keyword evidence="1" id="KW-1133">Transmembrane helix</keyword>
<organism evidence="2 3">
    <name type="scientific">Serendipita indica (strain DSM 11827)</name>
    <name type="common">Root endophyte fungus</name>
    <name type="synonym">Piriformospora indica</name>
    <dbReference type="NCBI Taxonomy" id="1109443"/>
    <lineage>
        <taxon>Eukaryota</taxon>
        <taxon>Fungi</taxon>
        <taxon>Dikarya</taxon>
        <taxon>Basidiomycota</taxon>
        <taxon>Agaricomycotina</taxon>
        <taxon>Agaricomycetes</taxon>
        <taxon>Sebacinales</taxon>
        <taxon>Serendipitaceae</taxon>
        <taxon>Serendipita</taxon>
    </lineage>
</organism>
<feature type="transmembrane region" description="Helical" evidence="1">
    <location>
        <begin position="54"/>
        <end position="78"/>
    </location>
</feature>
<evidence type="ECO:0000256" key="1">
    <source>
        <dbReference type="SAM" id="Phobius"/>
    </source>
</evidence>
<dbReference type="AlphaFoldDB" id="G4T621"/>
<reference evidence="2 3" key="1">
    <citation type="journal article" date="2011" name="PLoS Pathog.">
        <title>Endophytic Life Strategies Decoded by Genome and Transcriptome Analyses of the Mutualistic Root Symbiont Piriformospora indica.</title>
        <authorList>
            <person name="Zuccaro A."/>
            <person name="Lahrmann U."/>
            <person name="Guldener U."/>
            <person name="Langen G."/>
            <person name="Pfiffi S."/>
            <person name="Biedenkopf D."/>
            <person name="Wong P."/>
            <person name="Samans B."/>
            <person name="Grimm C."/>
            <person name="Basiewicz M."/>
            <person name="Murat C."/>
            <person name="Martin F."/>
            <person name="Kogel K.H."/>
        </authorList>
    </citation>
    <scope>NUCLEOTIDE SEQUENCE [LARGE SCALE GENOMIC DNA]</scope>
    <source>
        <strain evidence="2 3">DSM 11827</strain>
    </source>
</reference>
<sequence>MESRKMFLAFLALSSLTVFALVLPVGPILWQHTVTAYYASQHDKLAHALWWDQWYSWVLFAGPLGRLPVGVVFGFRLLRLQRGPNTTKSLGSMISEPSLTIFIVVQIALCLALFTMALLILGIRDVLQGHTTFDRIIGPRGKLYWIPADDDDTLSEGEVIACPSGVNAYDLGWQRNWADLVARPLIGTVCLDRDVIPVVNATTVLHEKAQLTGIGMCAIPVPHGHPIPPFATNGRVAIRAQRLGYGA</sequence>
<evidence type="ECO:0000313" key="2">
    <source>
        <dbReference type="EMBL" id="CCA66745.1"/>
    </source>
</evidence>
<dbReference type="OrthoDB" id="302728at2759"/>
<dbReference type="InParanoid" id="G4T621"/>
<name>G4T621_SERID</name>
<proteinExistence type="predicted"/>